<proteinExistence type="predicted"/>
<dbReference type="EMBL" id="VUMN01000032">
    <property type="protein sequence ID" value="MSS59450.1"/>
    <property type="molecule type" value="Genomic_DNA"/>
</dbReference>
<evidence type="ECO:0000313" key="1">
    <source>
        <dbReference type="EMBL" id="MSS59450.1"/>
    </source>
</evidence>
<comment type="caution">
    <text evidence="1">The sequence shown here is derived from an EMBL/GenBank/DDBJ whole genome shotgun (WGS) entry which is preliminary data.</text>
</comment>
<keyword evidence="2" id="KW-1185">Reference proteome</keyword>
<accession>A0A7X2TGP7</accession>
<dbReference type="Proteomes" id="UP000461880">
    <property type="component" value="Unassembled WGS sequence"/>
</dbReference>
<dbReference type="AlphaFoldDB" id="A0A7X2TGP7"/>
<dbReference type="InterPro" id="IPR015231">
    <property type="entry name" value="DUF1934"/>
</dbReference>
<evidence type="ECO:0000313" key="2">
    <source>
        <dbReference type="Proteomes" id="UP000461880"/>
    </source>
</evidence>
<name>A0A7X2TGP7_9FIRM</name>
<dbReference type="InterPro" id="IPR012674">
    <property type="entry name" value="Calycin"/>
</dbReference>
<protein>
    <submittedName>
        <fullName evidence="1">DUF1934 domain-containing protein</fullName>
    </submittedName>
</protein>
<sequence length="159" mass="18078">MVCRNLEMNVPGSFLLSIMMAEMRVHVKFTQYDLLENRSSVIADGNGILSGSRLMYLEKENPSAKNEILFEEGRIVLKRMADVSSETELLEGKPGMAKVTSPYGEMYLETSLERFSCSEEVWEAVYRILSDGEPVVYQRLVWEISPSEDDLHAGKQNMD</sequence>
<dbReference type="Gene3D" id="2.40.128.20">
    <property type="match status" value="1"/>
</dbReference>
<organism evidence="1 2">
    <name type="scientific">Stecheria intestinalis</name>
    <dbReference type="NCBI Taxonomy" id="2606630"/>
    <lineage>
        <taxon>Bacteria</taxon>
        <taxon>Bacillati</taxon>
        <taxon>Bacillota</taxon>
        <taxon>Erysipelotrichia</taxon>
        <taxon>Erysipelotrichales</taxon>
        <taxon>Erysipelotrichaceae</taxon>
        <taxon>Stecheria</taxon>
    </lineage>
</organism>
<dbReference type="Pfam" id="PF09148">
    <property type="entry name" value="DUF1934"/>
    <property type="match status" value="1"/>
</dbReference>
<gene>
    <name evidence="1" type="ORF">FYJ51_11165</name>
</gene>
<reference evidence="1 2" key="1">
    <citation type="submission" date="2019-08" db="EMBL/GenBank/DDBJ databases">
        <title>In-depth cultivation of the pig gut microbiome towards novel bacterial diversity and tailored functional studies.</title>
        <authorList>
            <person name="Wylensek D."/>
            <person name="Hitch T.C.A."/>
            <person name="Clavel T."/>
        </authorList>
    </citation>
    <scope>NUCLEOTIDE SEQUENCE [LARGE SCALE GENOMIC DNA]</scope>
    <source>
        <strain evidence="1 2">Oil+RF-744-GAM-WT-6</strain>
    </source>
</reference>